<feature type="compositionally biased region" description="Low complexity" evidence="2">
    <location>
        <begin position="1105"/>
        <end position="1114"/>
    </location>
</feature>
<dbReference type="KEGG" id="mlr:MELLADRAFT_115444"/>
<feature type="region of interest" description="Disordered" evidence="2">
    <location>
        <begin position="1039"/>
        <end position="1167"/>
    </location>
</feature>
<feature type="region of interest" description="Disordered" evidence="2">
    <location>
        <begin position="639"/>
        <end position="658"/>
    </location>
</feature>
<accession>F4RAL2</accession>
<feature type="region of interest" description="Disordered" evidence="2">
    <location>
        <begin position="200"/>
        <end position="290"/>
    </location>
</feature>
<feature type="compositionally biased region" description="Acidic residues" evidence="2">
    <location>
        <begin position="682"/>
        <end position="694"/>
    </location>
</feature>
<dbReference type="eggNOG" id="ENOG502S7W9">
    <property type="taxonomic scope" value="Eukaryota"/>
</dbReference>
<keyword evidence="4" id="KW-1185">Reference proteome</keyword>
<feature type="compositionally biased region" description="Basic and acidic residues" evidence="2">
    <location>
        <begin position="1068"/>
        <end position="1092"/>
    </location>
</feature>
<feature type="compositionally biased region" description="Basic and acidic residues" evidence="2">
    <location>
        <begin position="808"/>
        <end position="820"/>
    </location>
</feature>
<evidence type="ECO:0000256" key="1">
    <source>
        <dbReference type="SAM" id="Coils"/>
    </source>
</evidence>
<dbReference type="Proteomes" id="UP000001072">
    <property type="component" value="Unassembled WGS sequence"/>
</dbReference>
<dbReference type="OrthoDB" id="9451547at2759"/>
<feature type="coiled-coil region" evidence="1">
    <location>
        <begin position="297"/>
        <end position="356"/>
    </location>
</feature>
<feature type="region of interest" description="Disordered" evidence="2">
    <location>
        <begin position="530"/>
        <end position="594"/>
    </location>
</feature>
<evidence type="ECO:0000256" key="2">
    <source>
        <dbReference type="SAM" id="MobiDB-lite"/>
    </source>
</evidence>
<dbReference type="GeneID" id="18925601"/>
<dbReference type="VEuPathDB" id="FungiDB:MELLADRAFT_115444"/>
<dbReference type="HOGENOM" id="CLU_309518_0_0_1"/>
<feature type="compositionally biased region" description="Gly residues" evidence="2">
    <location>
        <begin position="1115"/>
        <end position="1144"/>
    </location>
</feature>
<feature type="compositionally biased region" description="Basic and acidic residues" evidence="2">
    <location>
        <begin position="731"/>
        <end position="740"/>
    </location>
</feature>
<feature type="region of interest" description="Disordered" evidence="2">
    <location>
        <begin position="663"/>
        <end position="741"/>
    </location>
</feature>
<feature type="compositionally biased region" description="Pro residues" evidence="2">
    <location>
        <begin position="46"/>
        <end position="56"/>
    </location>
</feature>
<feature type="compositionally biased region" description="Acidic residues" evidence="2">
    <location>
        <begin position="940"/>
        <end position="960"/>
    </location>
</feature>
<feature type="compositionally biased region" description="Low complexity" evidence="2">
    <location>
        <begin position="111"/>
        <end position="120"/>
    </location>
</feature>
<name>F4RAL2_MELLP</name>
<proteinExistence type="predicted"/>
<feature type="compositionally biased region" description="Basic and acidic residues" evidence="2">
    <location>
        <begin position="784"/>
        <end position="793"/>
    </location>
</feature>
<feature type="region of interest" description="Disordered" evidence="2">
    <location>
        <begin position="1"/>
        <end position="60"/>
    </location>
</feature>
<evidence type="ECO:0000313" key="4">
    <source>
        <dbReference type="Proteomes" id="UP000001072"/>
    </source>
</evidence>
<sequence>MLDPPVTLTRPLPPARKSFSNRINPNSTKSTIPSSDSTSPIQSPSSPIPISIPTPTPKISQLNTSLSDSPLNVAARLLQQNLLPTGTVDFNGCGSFAEAWSQETDEPVQPTSTTTTITTSLPPDFDHQLNDDDDDLQDSPKPITLEWVNAKTREELENLLLAADRVIRERERDLGIAASIGKSLLENNIALRARQESLLAQHASSPPTSRIISRRTDGSEYIEGRPPPSPHNTVTNLANERDTRSDTPIDTFRFPTKTLNPHHDHRRHSTCSSISSITGPTQFRITPNHLNNSPSILNRLSEQNEALAGELAALEAETSASEQKGKRRLRKLVKELDSLREELRATEERNRLLEEERAQIAFLAANQRTTTELPRPSSSVLNHLELEHHNMERIQHTMNHRNEKVNLACEDGNVDHILTEDRNIDEPIIKFSHQKTLSHASSIMSLDDTTIIASETNSTERALVSQLLSKISELEESQQEFDEERLEMKFKLNKARDEVESLKKQVDEVEEELKEVRELDGINQRGLIGWKETDDDHDHDHGSSPNWKGKLLKKAPGNRKMIENRKKYRKRHWPAVEHHSASISSENDTPDSRLSIDSHTFYREESPSPSMRGRPLSFTLTHADADEDEHQHQRRILRTLGHIPSATPSIGSSEEGDHSLRLRAPPAQIGRRKTSLSQQTWADEEPEESEEDDQNQTPSPTRPPTRLGYPDSGLQLSVQSKSDDESQTYLERSRFERSMNEMESYDELQRAVAELPVAWADDDEIGQPETMLLINDSKQQQQGRDPKSLKSETNEWVYEVEDSDLEETNQKKKDLEDPWKSTRYPSHRISNQAHLNLEKYRRHYRVLLGKGPNRPLPNSSSDDERSTVSNSHTHHQSSSDRNSSVHEPNQGPLRSPRMKSTKRKVSRRERALRRLGMEGVIDEERTGSTLSSSSSGSSSSEEESENSEEDEGGSVEEDSSWDYIDQIDHESRLQGKRGTDYYPMTIKARNSPGMIATRLQVTSQGWRTFVYQWVKLVGVIGFAVSWAVWQGPKKMLGDGQRFDDDDEHDDEGEQDGIGFRREKKGGRKLIERGKFEKQDRSAGDERLCHGELEENLETSSGGGVSVSLSASGSATGSGSGSGSGMSGSGSGMSGSGSGSGGKSGKSGNRKKEKKLAFKMRSSNLSID</sequence>
<feature type="compositionally biased region" description="Acidic residues" evidence="2">
    <location>
        <begin position="798"/>
        <end position="807"/>
    </location>
</feature>
<dbReference type="EMBL" id="GL883094">
    <property type="protein sequence ID" value="EGG10762.1"/>
    <property type="molecule type" value="Genomic_DNA"/>
</dbReference>
<feature type="compositionally biased region" description="Basic residues" evidence="2">
    <location>
        <begin position="1147"/>
        <end position="1157"/>
    </location>
</feature>
<dbReference type="RefSeq" id="XP_007406231.1">
    <property type="nucleotide sequence ID" value="XM_007406169.1"/>
</dbReference>
<feature type="compositionally biased region" description="Basic residues" evidence="2">
    <location>
        <begin position="896"/>
        <end position="913"/>
    </location>
</feature>
<feature type="compositionally biased region" description="Basic and acidic residues" evidence="2">
    <location>
        <begin position="531"/>
        <end position="542"/>
    </location>
</feature>
<keyword evidence="1" id="KW-0175">Coiled coil</keyword>
<dbReference type="AlphaFoldDB" id="F4RAL2"/>
<protein>
    <submittedName>
        <fullName evidence="3">Uncharacterized protein</fullName>
    </submittedName>
</protein>
<organism evidence="4">
    <name type="scientific">Melampsora larici-populina (strain 98AG31 / pathotype 3-4-7)</name>
    <name type="common">Poplar leaf rust fungus</name>
    <dbReference type="NCBI Taxonomy" id="747676"/>
    <lineage>
        <taxon>Eukaryota</taxon>
        <taxon>Fungi</taxon>
        <taxon>Dikarya</taxon>
        <taxon>Basidiomycota</taxon>
        <taxon>Pucciniomycotina</taxon>
        <taxon>Pucciniomycetes</taxon>
        <taxon>Pucciniales</taxon>
        <taxon>Melampsoraceae</taxon>
        <taxon>Melampsora</taxon>
    </lineage>
</organism>
<feature type="region of interest" description="Disordered" evidence="2">
    <location>
        <begin position="101"/>
        <end position="124"/>
    </location>
</feature>
<feature type="compositionally biased region" description="Low complexity" evidence="2">
    <location>
        <begin position="27"/>
        <end position="45"/>
    </location>
</feature>
<feature type="compositionally biased region" description="Low complexity" evidence="2">
    <location>
        <begin position="927"/>
        <end position="939"/>
    </location>
</feature>
<feature type="coiled-coil region" evidence="1">
    <location>
        <begin position="464"/>
        <end position="519"/>
    </location>
</feature>
<reference evidence="4" key="1">
    <citation type="journal article" date="2011" name="Proc. Natl. Acad. Sci. U.S.A.">
        <title>Obligate biotrophy features unraveled by the genomic analysis of rust fungi.</title>
        <authorList>
            <person name="Duplessis S."/>
            <person name="Cuomo C.A."/>
            <person name="Lin Y.-C."/>
            <person name="Aerts A."/>
            <person name="Tisserant E."/>
            <person name="Veneault-Fourrey C."/>
            <person name="Joly D.L."/>
            <person name="Hacquard S."/>
            <person name="Amselem J."/>
            <person name="Cantarel B.L."/>
            <person name="Chiu R."/>
            <person name="Coutinho P.M."/>
            <person name="Feau N."/>
            <person name="Field M."/>
            <person name="Frey P."/>
            <person name="Gelhaye E."/>
            <person name="Goldberg J."/>
            <person name="Grabherr M.G."/>
            <person name="Kodira C.D."/>
            <person name="Kohler A."/>
            <person name="Kuees U."/>
            <person name="Lindquist E.A."/>
            <person name="Lucas S.M."/>
            <person name="Mago R."/>
            <person name="Mauceli E."/>
            <person name="Morin E."/>
            <person name="Murat C."/>
            <person name="Pangilinan J.L."/>
            <person name="Park R."/>
            <person name="Pearson M."/>
            <person name="Quesneville H."/>
            <person name="Rouhier N."/>
            <person name="Sakthikumar S."/>
            <person name="Salamov A.A."/>
            <person name="Schmutz J."/>
            <person name="Selles B."/>
            <person name="Shapiro H."/>
            <person name="Tanguay P."/>
            <person name="Tuskan G.A."/>
            <person name="Henrissat B."/>
            <person name="Van de Peer Y."/>
            <person name="Rouze P."/>
            <person name="Ellis J.G."/>
            <person name="Dodds P.N."/>
            <person name="Schein J.E."/>
            <person name="Zhong S."/>
            <person name="Hamelin R.C."/>
            <person name="Grigoriev I.V."/>
            <person name="Szabo L.J."/>
            <person name="Martin F."/>
        </authorList>
    </citation>
    <scope>NUCLEOTIDE SEQUENCE [LARGE SCALE GENOMIC DNA]</scope>
    <source>
        <strain evidence="4">98AG31 / pathotype 3-4-7</strain>
    </source>
</reference>
<evidence type="ECO:0000313" key="3">
    <source>
        <dbReference type="EMBL" id="EGG10762.1"/>
    </source>
</evidence>
<feature type="region of interest" description="Disordered" evidence="2">
    <location>
        <begin position="848"/>
        <end position="960"/>
    </location>
</feature>
<feature type="region of interest" description="Disordered" evidence="2">
    <location>
        <begin position="773"/>
        <end position="836"/>
    </location>
</feature>
<feature type="compositionally biased region" description="Polar residues" evidence="2">
    <location>
        <begin position="270"/>
        <end position="290"/>
    </location>
</feature>
<gene>
    <name evidence="3" type="ORF">MELLADRAFT_115444</name>
</gene>
<feature type="compositionally biased region" description="Acidic residues" evidence="2">
    <location>
        <begin position="1043"/>
        <end position="1054"/>
    </location>
</feature>
<dbReference type="InParanoid" id="F4RAL2"/>